<dbReference type="STRING" id="471855.Shel_09090"/>
<evidence type="ECO:0000313" key="3">
    <source>
        <dbReference type="Proteomes" id="UP000002026"/>
    </source>
</evidence>
<feature type="region of interest" description="Disordered" evidence="1">
    <location>
        <begin position="1"/>
        <end position="37"/>
    </location>
</feature>
<name>C7N4W8_SLAHD</name>
<keyword evidence="3" id="KW-1185">Reference proteome</keyword>
<feature type="compositionally biased region" description="Acidic residues" evidence="1">
    <location>
        <begin position="84"/>
        <end position="140"/>
    </location>
</feature>
<dbReference type="EMBL" id="CP001684">
    <property type="protein sequence ID" value="ACV21953.1"/>
    <property type="molecule type" value="Genomic_DNA"/>
</dbReference>
<feature type="compositionally biased region" description="Basic and acidic residues" evidence="1">
    <location>
        <begin position="26"/>
        <end position="37"/>
    </location>
</feature>
<dbReference type="Proteomes" id="UP000002026">
    <property type="component" value="Chromosome"/>
</dbReference>
<dbReference type="RefSeq" id="WP_012798057.1">
    <property type="nucleotide sequence ID" value="NC_013165.1"/>
</dbReference>
<accession>C7N4W8</accession>
<protein>
    <submittedName>
        <fullName evidence="2">Uncharacterized protein</fullName>
    </submittedName>
</protein>
<dbReference type="HOGENOM" id="CLU_1255268_0_0_11"/>
<organism evidence="2 3">
    <name type="scientific">Slackia heliotrinireducens (strain ATCC 29202 / DSM 20476 / NCTC 11029 / RHS 1)</name>
    <name type="common">Peptococcus heliotrinreducens</name>
    <dbReference type="NCBI Taxonomy" id="471855"/>
    <lineage>
        <taxon>Bacteria</taxon>
        <taxon>Bacillati</taxon>
        <taxon>Actinomycetota</taxon>
        <taxon>Coriobacteriia</taxon>
        <taxon>Eggerthellales</taxon>
        <taxon>Eggerthellaceae</taxon>
        <taxon>Slackia</taxon>
    </lineage>
</organism>
<proteinExistence type="predicted"/>
<dbReference type="KEGG" id="shi:Shel_09090"/>
<feature type="region of interest" description="Disordered" evidence="1">
    <location>
        <begin position="83"/>
        <end position="145"/>
    </location>
</feature>
<reference evidence="2 3" key="1">
    <citation type="journal article" date="2009" name="Stand. Genomic Sci.">
        <title>Complete genome sequence of Slackia heliotrinireducens type strain (RHS 1).</title>
        <authorList>
            <person name="Pukall R."/>
            <person name="Lapidus A."/>
            <person name="Nolan M."/>
            <person name="Copeland A."/>
            <person name="Glavina Del Rio T."/>
            <person name="Lucas S."/>
            <person name="Chen F."/>
            <person name="Tice H."/>
            <person name="Cheng J.F."/>
            <person name="Chertkov O."/>
            <person name="Bruce D."/>
            <person name="Goodwin L."/>
            <person name="Kuske C."/>
            <person name="Brettin T."/>
            <person name="Detter J.C."/>
            <person name="Han C."/>
            <person name="Pitluck S."/>
            <person name="Pati A."/>
            <person name="Mavrommatis K."/>
            <person name="Ivanova N."/>
            <person name="Ovchinnikova G."/>
            <person name="Chen A."/>
            <person name="Palaniappan K."/>
            <person name="Schneider S."/>
            <person name="Rohde M."/>
            <person name="Chain P."/>
            <person name="D'haeseleer P."/>
            <person name="Goker M."/>
            <person name="Bristow J."/>
            <person name="Eisen J.A."/>
            <person name="Markowitz V."/>
            <person name="Kyrpides N.C."/>
            <person name="Klenk H.P."/>
            <person name="Hugenholtz P."/>
        </authorList>
    </citation>
    <scope>NUCLEOTIDE SEQUENCE [LARGE SCALE GENOMIC DNA]</scope>
    <source>
        <strain evidence="3">ATCC 29202 / DSM 20476 / NCTC 11029 / RHS 1</strain>
    </source>
</reference>
<feature type="compositionally biased region" description="Basic residues" evidence="1">
    <location>
        <begin position="1"/>
        <end position="11"/>
    </location>
</feature>
<evidence type="ECO:0000256" key="1">
    <source>
        <dbReference type="SAM" id="MobiDB-lite"/>
    </source>
</evidence>
<dbReference type="AlphaFoldDB" id="C7N4W8"/>
<evidence type="ECO:0000313" key="2">
    <source>
        <dbReference type="EMBL" id="ACV21953.1"/>
    </source>
</evidence>
<sequence length="232" mass="26697">MALFSRKKPAAAKRGFAKPAAKKSTKAADTKTAEEREYEEFQRLKEKFEPKTEEDWRREWREMYEAGCDGDCDSCEYYDYCDAGFEDEEDDEPEEKTEQASDEEAPAEETADEVEGEADMTQTEDETKDEPAEEEDEPLTDEERALFDAAYAYYEAGCDGNCDECEYYDYCPAEEEVDPDDEEIMWGITQGDVQKGAENGINLAKETAQTAREFKEAMDDIRSVVDPREWFK</sequence>
<gene>
    <name evidence="2" type="ordered locus">Shel_09090</name>
</gene>